<feature type="repeat" description="ANK" evidence="5">
    <location>
        <begin position="254"/>
        <end position="276"/>
    </location>
</feature>
<evidence type="ECO:0000256" key="1">
    <source>
        <dbReference type="ARBA" id="ARBA00004123"/>
    </source>
</evidence>
<name>A0A915LGC5_MELJA</name>
<evidence type="ECO:0000259" key="7">
    <source>
        <dbReference type="Pfam" id="PF12341"/>
    </source>
</evidence>
<feature type="domain" description="WDHD1 first WD40" evidence="9">
    <location>
        <begin position="312"/>
        <end position="600"/>
    </location>
</feature>
<feature type="domain" description="WDHD1/CFT4 second beta-propeller" evidence="7">
    <location>
        <begin position="722"/>
        <end position="1021"/>
    </location>
</feature>
<evidence type="ECO:0000256" key="6">
    <source>
        <dbReference type="SAM" id="MobiDB-lite"/>
    </source>
</evidence>
<feature type="region of interest" description="Disordered" evidence="6">
    <location>
        <begin position="20"/>
        <end position="57"/>
    </location>
</feature>
<dbReference type="PANTHER" id="PTHR19932:SF10">
    <property type="entry name" value="WD REPEAT AND HMG-BOX DNA-BINDING PROTEIN 1"/>
    <property type="match status" value="1"/>
</dbReference>
<feature type="compositionally biased region" description="Polar residues" evidence="6">
    <location>
        <begin position="20"/>
        <end position="52"/>
    </location>
</feature>
<dbReference type="GO" id="GO:0003682">
    <property type="term" value="F:chromatin binding"/>
    <property type="evidence" value="ECO:0007669"/>
    <property type="project" value="TreeGrafter"/>
</dbReference>
<dbReference type="InterPro" id="IPR036322">
    <property type="entry name" value="WD40_repeat_dom_sf"/>
</dbReference>
<dbReference type="PROSITE" id="PS50297">
    <property type="entry name" value="ANK_REP_REGION"/>
    <property type="match status" value="1"/>
</dbReference>
<feature type="domain" description="WDHD1/CFT4 helical bundle" evidence="8">
    <location>
        <begin position="1058"/>
        <end position="1127"/>
    </location>
</feature>
<evidence type="ECO:0000313" key="10">
    <source>
        <dbReference type="Proteomes" id="UP000887561"/>
    </source>
</evidence>
<dbReference type="PANTHER" id="PTHR19932">
    <property type="entry name" value="WD REPEAT AND HMG-BOX DNA BINDING PROTEIN"/>
    <property type="match status" value="1"/>
</dbReference>
<keyword evidence="3" id="KW-0677">Repeat</keyword>
<dbReference type="SMART" id="SM00248">
    <property type="entry name" value="ANK"/>
    <property type="match status" value="2"/>
</dbReference>
<keyword evidence="10" id="KW-1185">Reference proteome</keyword>
<dbReference type="InterPro" id="IPR002110">
    <property type="entry name" value="Ankyrin_rpt"/>
</dbReference>
<dbReference type="Proteomes" id="UP000887561">
    <property type="component" value="Unplaced"/>
</dbReference>
<dbReference type="PROSITE" id="PS50088">
    <property type="entry name" value="ANK_REPEAT"/>
    <property type="match status" value="1"/>
</dbReference>
<dbReference type="WBParaSite" id="scaffold10886_cov236.g15146">
    <property type="protein sequence ID" value="scaffold10886_cov236.g15146"/>
    <property type="gene ID" value="scaffold10886_cov236.g15146"/>
</dbReference>
<evidence type="ECO:0000259" key="9">
    <source>
        <dbReference type="Pfam" id="PF24817"/>
    </source>
</evidence>
<keyword evidence="2" id="KW-0853">WD repeat</keyword>
<dbReference type="InterPro" id="IPR036770">
    <property type="entry name" value="Ankyrin_rpt-contain_sf"/>
</dbReference>
<accession>A0A915LGC5</accession>
<dbReference type="Pfam" id="PF20946">
    <property type="entry name" value="Ctf4_C"/>
    <property type="match status" value="1"/>
</dbReference>
<dbReference type="Pfam" id="PF13606">
    <property type="entry name" value="Ank_3"/>
    <property type="match status" value="1"/>
</dbReference>
<evidence type="ECO:0000256" key="4">
    <source>
        <dbReference type="ARBA" id="ARBA00023242"/>
    </source>
</evidence>
<evidence type="ECO:0000256" key="5">
    <source>
        <dbReference type="PROSITE-ProRule" id="PRU00023"/>
    </source>
</evidence>
<dbReference type="InterPro" id="IPR048591">
    <property type="entry name" value="WDHD1/CFT4_hel"/>
</dbReference>
<comment type="subcellular location">
    <subcellularLocation>
        <location evidence="1">Nucleus</location>
    </subcellularLocation>
</comment>
<dbReference type="InterPro" id="IPR015943">
    <property type="entry name" value="WD40/YVTN_repeat-like_dom_sf"/>
</dbReference>
<evidence type="ECO:0000313" key="11">
    <source>
        <dbReference type="WBParaSite" id="scaffold10886_cov236.g15146"/>
    </source>
</evidence>
<evidence type="ECO:0000259" key="8">
    <source>
        <dbReference type="Pfam" id="PF20946"/>
    </source>
</evidence>
<dbReference type="GO" id="GO:0000278">
    <property type="term" value="P:mitotic cell cycle"/>
    <property type="evidence" value="ECO:0007669"/>
    <property type="project" value="TreeGrafter"/>
</dbReference>
<dbReference type="SUPFAM" id="SSF48403">
    <property type="entry name" value="Ankyrin repeat"/>
    <property type="match status" value="1"/>
</dbReference>
<dbReference type="GO" id="GO:0006281">
    <property type="term" value="P:DNA repair"/>
    <property type="evidence" value="ECO:0007669"/>
    <property type="project" value="TreeGrafter"/>
</dbReference>
<keyword evidence="4" id="KW-0539">Nucleus</keyword>
<dbReference type="GO" id="GO:0006261">
    <property type="term" value="P:DNA-templated DNA replication"/>
    <property type="evidence" value="ECO:0007669"/>
    <property type="project" value="TreeGrafter"/>
</dbReference>
<dbReference type="Gene3D" id="2.130.10.10">
    <property type="entry name" value="YVTN repeat-like/Quinoprotein amine dehydrogenase"/>
    <property type="match status" value="1"/>
</dbReference>
<dbReference type="InterPro" id="IPR057646">
    <property type="entry name" value="WD40_WDHD1_1st"/>
</dbReference>
<dbReference type="Pfam" id="PF12341">
    <property type="entry name" value="Mcl1_mid"/>
    <property type="match status" value="1"/>
</dbReference>
<keyword evidence="5" id="KW-0040">ANK repeat</keyword>
<organism evidence="10 11">
    <name type="scientific">Meloidogyne javanica</name>
    <name type="common">Root-knot nematode worm</name>
    <dbReference type="NCBI Taxonomy" id="6303"/>
    <lineage>
        <taxon>Eukaryota</taxon>
        <taxon>Metazoa</taxon>
        <taxon>Ecdysozoa</taxon>
        <taxon>Nematoda</taxon>
        <taxon>Chromadorea</taxon>
        <taxon>Rhabditida</taxon>
        <taxon>Tylenchina</taxon>
        <taxon>Tylenchomorpha</taxon>
        <taxon>Tylenchoidea</taxon>
        <taxon>Meloidogynidae</taxon>
        <taxon>Meloidogyninae</taxon>
        <taxon>Meloidogyne</taxon>
        <taxon>Meloidogyne incognita group</taxon>
    </lineage>
</organism>
<reference evidence="11" key="1">
    <citation type="submission" date="2022-11" db="UniProtKB">
        <authorList>
            <consortium name="WormBaseParasite"/>
        </authorList>
    </citation>
    <scope>IDENTIFICATION</scope>
</reference>
<sequence length="1284" mass="143265">MGNYISRYWSTSLPQPVITDSENLNGLDPNSNASKCSQNEQGSPEKLNSQIESDLPPTFVTPKIKRTNSKIFAAFVPDSPERYAFHNFNELKSFLDSPVGKRKGTRFKRCQDENDFDSFYNEQLSASTCTEDNNSSSSSIEQDLPYKEIPARRLTDFRVAIEKGDHVKFDELLSESPRFLVNTSNDLPTIIQIGNRYNALHVACRASNLVAVQKILTFICDKTWLTNAYSTDTCVIERSANLLDAMLNTPDKLQNYTPLHYACKMANFEIVDALLNFRVCKREPINNHDEKPLDLLGLGAKGSKQQIRDIYCCSSDDTFGLWTCNERGSIDVDIRNTADRCHGALAVFGEDVYLAQTSQDVITGVDQQVVVRYGLSSFLPSHAFLTFSLEVTALATNGIYLIAGSGDFMVKSVRLDTTSGQSSIERYEFEAAILNISISPSGEYFAVSTSDGNVHIRPIQKNQQTSKKPIAKFKACNEFSIAKIQCSRIQCVWDPQCKYLFIPGRGGIIVVDCLTWDRKTLLTHPDIDYENFSVLSLNSSKEPFLAAGTTEGSIVIWKRISDSKFQLINIHKMIQSDIGIITSIAFNPQSSDVLLIAFSEGYICSMTDCNAVDTRFEQFCTSLEGKNDPKINNFRNMVEAGSPSSVVSENNAEDNRGELVEIDNDDKFDEMETDLGLIKSQFGYGQSDLPASERKLFNTNDLANMLTQKDPCTTIKGMRVPKPFSIGSTPASDEGGRFLAWNTFGIIKSLNDSNDESSIEINFHDSSVHHEIIMDNSRSKYVYGSIGADIIALASKKNSNGESVLFVNHVTCWDHDARQWTQTMDEVEQIEGLCIGKNFIAIATNLRFLRVFTSGGTQRFVFSIPGHFHTICAHESKLAVAYATGAVLVITDDDYEHQLAVNVYEVNSLFGECAPSLEYTIPLAMSLYSKLQWLNFSNFGNLVSMDDECNIRIYLQAKGVWVPVLLGIDLLKNPDDDYIWPIALCELPNAYFRYFYCRNSKYPPVNKSSLPTNTTPLRIPVINPTSEKGKLEAELMIIELQRFIHQQSDLIRPDHLVEAEQLTNNYIANLMKLFSVSCKMNRENRAVEIAHRSINSKIVQGLCNYAAKIQRPVLSEKVAAIGRERLQAIENEKNKEDERAQFKRKIHPSLPSSSSNINEIRSPIIAPSKVLVAKRKTPSSLFTSTASNSSFDSGKDISKMRTIDENVEPIENVNDGFAVFETNGKEHDDQIIENASIPSDGEDDEQGELNTSIASSALGSALLSDSFLLDSSPANNPFKAIIKN</sequence>
<dbReference type="Pfam" id="PF24817">
    <property type="entry name" value="WD40_WDHD1_1st"/>
    <property type="match status" value="1"/>
</dbReference>
<dbReference type="Gene3D" id="1.25.40.20">
    <property type="entry name" value="Ankyrin repeat-containing domain"/>
    <property type="match status" value="1"/>
</dbReference>
<dbReference type="SUPFAM" id="SSF50978">
    <property type="entry name" value="WD40 repeat-like"/>
    <property type="match status" value="2"/>
</dbReference>
<protein>
    <submittedName>
        <fullName evidence="11">Minichromosome loss protein Mcl1 middle region domain-containing protein</fullName>
    </submittedName>
</protein>
<dbReference type="GO" id="GO:0043596">
    <property type="term" value="C:nuclear replication fork"/>
    <property type="evidence" value="ECO:0007669"/>
    <property type="project" value="TreeGrafter"/>
</dbReference>
<evidence type="ECO:0000256" key="3">
    <source>
        <dbReference type="ARBA" id="ARBA00022737"/>
    </source>
</evidence>
<dbReference type="InterPro" id="IPR022100">
    <property type="entry name" value="WDHD1/CFT4_beta-prop_2nd"/>
</dbReference>
<proteinExistence type="predicted"/>
<evidence type="ECO:0000256" key="2">
    <source>
        <dbReference type="ARBA" id="ARBA00022574"/>
    </source>
</evidence>